<accession>A0A0D6ZGP5</accession>
<organism evidence="9 10">
    <name type="scientific">Mesobacillus subterraneus</name>
    <dbReference type="NCBI Taxonomy" id="285983"/>
    <lineage>
        <taxon>Bacteria</taxon>
        <taxon>Bacillati</taxon>
        <taxon>Bacillota</taxon>
        <taxon>Bacilli</taxon>
        <taxon>Bacillales</taxon>
        <taxon>Bacillaceae</taxon>
        <taxon>Mesobacillus</taxon>
    </lineage>
</organism>
<evidence type="ECO:0000256" key="4">
    <source>
        <dbReference type="ARBA" id="ARBA00022597"/>
    </source>
</evidence>
<feature type="domain" description="PTS EIIA type-4" evidence="8">
    <location>
        <begin position="2"/>
        <end position="124"/>
    </location>
</feature>
<keyword evidence="5" id="KW-0808">Transferase</keyword>
<sequence>MMKKVIITGHGNYATGLKSSLDLLAGSNEDVIAIDFPAELNEQGLMKRMMDTVETFSDFEFLFICDILGGTPYKNAAVLANTNHRLEVVAGCNLGSILEGILQKDMMSLDELAEAMVNSSRKYTVKFERIIESAAFDGGITEEDGI</sequence>
<dbReference type="PROSITE" id="PS51096">
    <property type="entry name" value="PTS_EIIA_TYPE_4"/>
    <property type="match status" value="1"/>
</dbReference>
<name>A0A0D6ZGP5_9BACI</name>
<evidence type="ECO:0000256" key="7">
    <source>
        <dbReference type="ARBA" id="ARBA00022777"/>
    </source>
</evidence>
<dbReference type="Pfam" id="PF03610">
    <property type="entry name" value="EIIA-man"/>
    <property type="match status" value="1"/>
</dbReference>
<dbReference type="EMBL" id="JXIQ01000010">
    <property type="protein sequence ID" value="KIY23798.1"/>
    <property type="molecule type" value="Genomic_DNA"/>
</dbReference>
<evidence type="ECO:0000313" key="10">
    <source>
        <dbReference type="Proteomes" id="UP000032512"/>
    </source>
</evidence>
<evidence type="ECO:0000313" key="9">
    <source>
        <dbReference type="EMBL" id="KIY23798.1"/>
    </source>
</evidence>
<dbReference type="PATRIC" id="fig|285983.3.peg.73"/>
<evidence type="ECO:0000256" key="2">
    <source>
        <dbReference type="ARBA" id="ARBA00022448"/>
    </source>
</evidence>
<dbReference type="InterPro" id="IPR033887">
    <property type="entry name" value="PTS_IIA_man"/>
</dbReference>
<dbReference type="RefSeq" id="WP_044390444.1">
    <property type="nucleotide sequence ID" value="NZ_JXIQ01000010.1"/>
</dbReference>
<keyword evidence="10" id="KW-1185">Reference proteome</keyword>
<comment type="caution">
    <text evidence="9">The sequence shown here is derived from an EMBL/GenBank/DDBJ whole genome shotgun (WGS) entry which is preliminary data.</text>
</comment>
<dbReference type="AlphaFoldDB" id="A0A0D6ZGP5"/>
<protein>
    <submittedName>
        <fullName evidence="9">PTS fructose transporter subunit IIA</fullName>
    </submittedName>
</protein>
<dbReference type="GO" id="GO:0016020">
    <property type="term" value="C:membrane"/>
    <property type="evidence" value="ECO:0007669"/>
    <property type="project" value="InterPro"/>
</dbReference>
<dbReference type="InterPro" id="IPR036662">
    <property type="entry name" value="PTS_EIIA_man-typ_sf"/>
</dbReference>
<keyword evidence="6" id="KW-0598">Phosphotransferase system</keyword>
<gene>
    <name evidence="9" type="ORF">UB32_00880</name>
</gene>
<keyword evidence="7" id="KW-0418">Kinase</keyword>
<reference evidence="9 10" key="1">
    <citation type="submission" date="2015-01" db="EMBL/GenBank/DDBJ databases">
        <title>Draft genome sequences of the supercritical CO2 tolerant bacteria Bacillus subterraneus MITOT1 and Bacillus cereus MIT0214.</title>
        <authorList>
            <person name="Peet K.C."/>
            <person name="Thompson J.R."/>
        </authorList>
    </citation>
    <scope>NUCLEOTIDE SEQUENCE [LARGE SCALE GENOMIC DNA]</scope>
    <source>
        <strain evidence="9 10">MITOT1</strain>
    </source>
</reference>
<evidence type="ECO:0000256" key="3">
    <source>
        <dbReference type="ARBA" id="ARBA00022490"/>
    </source>
</evidence>
<evidence type="ECO:0000256" key="5">
    <source>
        <dbReference type="ARBA" id="ARBA00022679"/>
    </source>
</evidence>
<evidence type="ECO:0000256" key="6">
    <source>
        <dbReference type="ARBA" id="ARBA00022683"/>
    </source>
</evidence>
<dbReference type="GO" id="GO:0005737">
    <property type="term" value="C:cytoplasm"/>
    <property type="evidence" value="ECO:0007669"/>
    <property type="project" value="UniProtKB-SubCell"/>
</dbReference>
<dbReference type="InterPro" id="IPR004701">
    <property type="entry name" value="PTS_EIIA_man-typ"/>
</dbReference>
<dbReference type="PANTHER" id="PTHR33799:SF1">
    <property type="entry name" value="PTS SYSTEM MANNOSE-SPECIFIC EIIAB COMPONENT-RELATED"/>
    <property type="match status" value="1"/>
</dbReference>
<dbReference type="CDD" id="cd00006">
    <property type="entry name" value="PTS_IIA_man"/>
    <property type="match status" value="1"/>
</dbReference>
<proteinExistence type="predicted"/>
<dbReference type="Gene3D" id="3.40.50.510">
    <property type="entry name" value="Phosphotransferase system, mannose-type IIA component"/>
    <property type="match status" value="1"/>
</dbReference>
<dbReference type="SUPFAM" id="SSF53062">
    <property type="entry name" value="PTS system fructose IIA component-like"/>
    <property type="match status" value="1"/>
</dbReference>
<dbReference type="GO" id="GO:0016301">
    <property type="term" value="F:kinase activity"/>
    <property type="evidence" value="ECO:0007669"/>
    <property type="project" value="UniProtKB-KW"/>
</dbReference>
<keyword evidence="4" id="KW-0762">Sugar transport</keyword>
<keyword evidence="2" id="KW-0813">Transport</keyword>
<dbReference type="OrthoDB" id="9799827at2"/>
<dbReference type="Proteomes" id="UP000032512">
    <property type="component" value="Unassembled WGS sequence"/>
</dbReference>
<keyword evidence="3" id="KW-0963">Cytoplasm</keyword>
<dbReference type="PANTHER" id="PTHR33799">
    <property type="entry name" value="PTS PERMEASE-RELATED-RELATED"/>
    <property type="match status" value="1"/>
</dbReference>
<dbReference type="GO" id="GO:0009401">
    <property type="term" value="P:phosphoenolpyruvate-dependent sugar phosphotransferase system"/>
    <property type="evidence" value="ECO:0007669"/>
    <property type="project" value="UniProtKB-KW"/>
</dbReference>
<comment type="subcellular location">
    <subcellularLocation>
        <location evidence="1">Cytoplasm</location>
    </subcellularLocation>
</comment>
<evidence type="ECO:0000256" key="1">
    <source>
        <dbReference type="ARBA" id="ARBA00004496"/>
    </source>
</evidence>
<dbReference type="InterPro" id="IPR051471">
    <property type="entry name" value="Bacterial_PTS_sugar_comp"/>
</dbReference>
<evidence type="ECO:0000259" key="8">
    <source>
        <dbReference type="PROSITE" id="PS51096"/>
    </source>
</evidence>